<evidence type="ECO:0000256" key="1">
    <source>
        <dbReference type="ARBA" id="ARBA00006479"/>
    </source>
</evidence>
<reference evidence="3" key="1">
    <citation type="submission" date="2023-12" db="EMBL/GenBank/DDBJ databases">
        <title>Novel isolates from deep terrestrial aquifers shed light on the physiology and ecology of the class Limnochordia.</title>
        <authorList>
            <person name="Karnachuk O.V."/>
            <person name="Lukina A.P."/>
            <person name="Avakyan M.R."/>
            <person name="Kadnikov V."/>
            <person name="Begmatov S."/>
            <person name="Beletsky A.V."/>
            <person name="Mardanov A.V."/>
            <person name="Ravin N.V."/>
        </authorList>
    </citation>
    <scope>NUCLEOTIDE SEQUENCE [LARGE SCALE GENOMIC DNA]</scope>
    <source>
        <strain evidence="3">LN</strain>
    </source>
</reference>
<dbReference type="PANTHER" id="PTHR18964:SF149">
    <property type="entry name" value="BIFUNCTIONAL UDP-N-ACETYLGLUCOSAMINE 2-EPIMERASE_N-ACETYLMANNOSAMINE KINASE"/>
    <property type="match status" value="1"/>
</dbReference>
<dbReference type="Gene3D" id="3.30.420.40">
    <property type="match status" value="2"/>
</dbReference>
<proteinExistence type="inferred from homology"/>
<sequence length="301" mass="31707">MDLTGDILAEAERTGSEDVDQCIRQTTELIWQTCRDAGVERPLGVGLCLPGVIDRAEGVVKKAVHLSWRDVPIAPKLRESLQGIPVVLENASNCAAFAEEWYAGGGSVGDLLYLRISHAVGSGLILGGRLLTRTVAGGTEIGHMVIEPGGPICRCGRRGCLEALVSELLAEGARDALPQGGVVELQERTARAAAEGDKDALERVIGIARYCGTAVANVVNLTGVRHVVVESPLLMIDAFLDVVRHSVQSEVLPGEGDAVHVRASRWGGRSPAIGGACLVAYQSLSPEHVFESVVELKGLGA</sequence>
<comment type="similarity">
    <text evidence="1">Belongs to the ROK (NagC/XylR) family.</text>
</comment>
<dbReference type="EMBL" id="CP141614">
    <property type="protein sequence ID" value="WRP13745.1"/>
    <property type="molecule type" value="Genomic_DNA"/>
</dbReference>
<dbReference type="Proteomes" id="UP001333102">
    <property type="component" value="Chromosome"/>
</dbReference>
<dbReference type="InterPro" id="IPR043129">
    <property type="entry name" value="ATPase_NBD"/>
</dbReference>
<evidence type="ECO:0000313" key="3">
    <source>
        <dbReference type="Proteomes" id="UP001333102"/>
    </source>
</evidence>
<keyword evidence="3" id="KW-1185">Reference proteome</keyword>
<accession>A0ABZ1BMM9</accession>
<dbReference type="Pfam" id="PF00480">
    <property type="entry name" value="ROK"/>
    <property type="match status" value="1"/>
</dbReference>
<organism evidence="2 3">
    <name type="scientific">Geochorda subterranea</name>
    <dbReference type="NCBI Taxonomy" id="3109564"/>
    <lineage>
        <taxon>Bacteria</taxon>
        <taxon>Bacillati</taxon>
        <taxon>Bacillota</taxon>
        <taxon>Limnochordia</taxon>
        <taxon>Limnochordales</taxon>
        <taxon>Geochordaceae</taxon>
        <taxon>Geochorda</taxon>
    </lineage>
</organism>
<gene>
    <name evidence="2" type="ORF">VLY81_09870</name>
</gene>
<name>A0ABZ1BMM9_9FIRM</name>
<dbReference type="PANTHER" id="PTHR18964">
    <property type="entry name" value="ROK (REPRESSOR, ORF, KINASE) FAMILY"/>
    <property type="match status" value="1"/>
</dbReference>
<protein>
    <submittedName>
        <fullName evidence="2">ROK family protein</fullName>
    </submittedName>
</protein>
<dbReference type="RefSeq" id="WP_324667990.1">
    <property type="nucleotide sequence ID" value="NZ_CP141614.1"/>
</dbReference>
<evidence type="ECO:0000313" key="2">
    <source>
        <dbReference type="EMBL" id="WRP13745.1"/>
    </source>
</evidence>
<dbReference type="SUPFAM" id="SSF53067">
    <property type="entry name" value="Actin-like ATPase domain"/>
    <property type="match status" value="1"/>
</dbReference>
<dbReference type="InterPro" id="IPR000600">
    <property type="entry name" value="ROK"/>
</dbReference>